<evidence type="ECO:0000313" key="2">
    <source>
        <dbReference type="Proteomes" id="UP000790709"/>
    </source>
</evidence>
<reference evidence="1" key="1">
    <citation type="journal article" date="2021" name="New Phytol.">
        <title>Evolutionary innovations through gain and loss of genes in the ectomycorrhizal Boletales.</title>
        <authorList>
            <person name="Wu G."/>
            <person name="Miyauchi S."/>
            <person name="Morin E."/>
            <person name="Kuo A."/>
            <person name="Drula E."/>
            <person name="Varga T."/>
            <person name="Kohler A."/>
            <person name="Feng B."/>
            <person name="Cao Y."/>
            <person name="Lipzen A."/>
            <person name="Daum C."/>
            <person name="Hundley H."/>
            <person name="Pangilinan J."/>
            <person name="Johnson J."/>
            <person name="Barry K."/>
            <person name="LaButti K."/>
            <person name="Ng V."/>
            <person name="Ahrendt S."/>
            <person name="Min B."/>
            <person name="Choi I.G."/>
            <person name="Park H."/>
            <person name="Plett J.M."/>
            <person name="Magnuson J."/>
            <person name="Spatafora J.W."/>
            <person name="Nagy L.G."/>
            <person name="Henrissat B."/>
            <person name="Grigoriev I.V."/>
            <person name="Yang Z.L."/>
            <person name="Xu J."/>
            <person name="Martin F.M."/>
        </authorList>
    </citation>
    <scope>NUCLEOTIDE SEQUENCE</scope>
    <source>
        <strain evidence="1">KUC20120723A-06</strain>
    </source>
</reference>
<name>A0ACB8B040_9AGAM</name>
<dbReference type="Proteomes" id="UP000790709">
    <property type="component" value="Unassembled WGS sequence"/>
</dbReference>
<proteinExistence type="predicted"/>
<comment type="caution">
    <text evidence="1">The sequence shown here is derived from an EMBL/GenBank/DDBJ whole genome shotgun (WGS) entry which is preliminary data.</text>
</comment>
<evidence type="ECO:0000313" key="1">
    <source>
        <dbReference type="EMBL" id="KAH7918899.1"/>
    </source>
</evidence>
<protein>
    <submittedName>
        <fullName evidence="1">Uncharacterized protein</fullName>
    </submittedName>
</protein>
<gene>
    <name evidence="1" type="ORF">BV22DRAFT_891697</name>
</gene>
<sequence length="89" mass="10044">MQSVTLENRSRWKASAVVQRAGNWRISKHSVSRARLMTVMTLIPWSRASVCVGSSNDSSVEGKPSLSLLMALGRRFLMRYFVLRRIFGG</sequence>
<organism evidence="1 2">
    <name type="scientific">Leucogyrophana mollusca</name>
    <dbReference type="NCBI Taxonomy" id="85980"/>
    <lineage>
        <taxon>Eukaryota</taxon>
        <taxon>Fungi</taxon>
        <taxon>Dikarya</taxon>
        <taxon>Basidiomycota</taxon>
        <taxon>Agaricomycotina</taxon>
        <taxon>Agaricomycetes</taxon>
        <taxon>Agaricomycetidae</taxon>
        <taxon>Boletales</taxon>
        <taxon>Boletales incertae sedis</taxon>
        <taxon>Leucogyrophana</taxon>
    </lineage>
</organism>
<dbReference type="EMBL" id="MU266718">
    <property type="protein sequence ID" value="KAH7918899.1"/>
    <property type="molecule type" value="Genomic_DNA"/>
</dbReference>
<keyword evidence="2" id="KW-1185">Reference proteome</keyword>
<accession>A0ACB8B040</accession>